<evidence type="ECO:0000313" key="3">
    <source>
        <dbReference type="Proteomes" id="UP001396898"/>
    </source>
</evidence>
<dbReference type="Proteomes" id="UP001396898">
    <property type="component" value="Unassembled WGS sequence"/>
</dbReference>
<organism evidence="2 3">
    <name type="scientific">Apiospora marii</name>
    <dbReference type="NCBI Taxonomy" id="335849"/>
    <lineage>
        <taxon>Eukaryota</taxon>
        <taxon>Fungi</taxon>
        <taxon>Dikarya</taxon>
        <taxon>Ascomycota</taxon>
        <taxon>Pezizomycotina</taxon>
        <taxon>Sordariomycetes</taxon>
        <taxon>Xylariomycetidae</taxon>
        <taxon>Amphisphaeriales</taxon>
        <taxon>Apiosporaceae</taxon>
        <taxon>Apiospora</taxon>
    </lineage>
</organism>
<protein>
    <submittedName>
        <fullName evidence="2">Uncharacterized protein</fullName>
    </submittedName>
</protein>
<evidence type="ECO:0000313" key="2">
    <source>
        <dbReference type="EMBL" id="KAK8036425.1"/>
    </source>
</evidence>
<gene>
    <name evidence="2" type="ORF">PG991_001562</name>
</gene>
<proteinExistence type="predicted"/>
<keyword evidence="3" id="KW-1185">Reference proteome</keyword>
<feature type="signal peptide" evidence="1">
    <location>
        <begin position="1"/>
        <end position="19"/>
    </location>
</feature>
<accession>A0ABR1SRT1</accession>
<reference evidence="2 3" key="1">
    <citation type="submission" date="2023-01" db="EMBL/GenBank/DDBJ databases">
        <title>Analysis of 21 Apiospora genomes using comparative genomics revels a genus with tremendous synthesis potential of carbohydrate active enzymes and secondary metabolites.</title>
        <authorList>
            <person name="Sorensen T."/>
        </authorList>
    </citation>
    <scope>NUCLEOTIDE SEQUENCE [LARGE SCALE GENOMIC DNA]</scope>
    <source>
        <strain evidence="2 3">CBS 20057</strain>
    </source>
</reference>
<dbReference type="EMBL" id="JAQQWI010000004">
    <property type="protein sequence ID" value="KAK8036425.1"/>
    <property type="molecule type" value="Genomic_DNA"/>
</dbReference>
<feature type="chain" id="PRO_5047089397" evidence="1">
    <location>
        <begin position="20"/>
        <end position="130"/>
    </location>
</feature>
<keyword evidence="1" id="KW-0732">Signal</keyword>
<evidence type="ECO:0000256" key="1">
    <source>
        <dbReference type="SAM" id="SignalP"/>
    </source>
</evidence>
<name>A0ABR1SRT1_9PEZI</name>
<sequence>MAPRSLAYLVMLLATVATAAPLARLVPDPPTTAALSGGGGDEQVGGMVADRQTKDGVVVSVVAPSGHDDVSSEFESKSKEHVKKRHHGNPVDAIYYPVWIPKSLQSKWWGDAHDESHHRLLSEAHLPFTH</sequence>
<comment type="caution">
    <text evidence="2">The sequence shown here is derived from an EMBL/GenBank/DDBJ whole genome shotgun (WGS) entry which is preliminary data.</text>
</comment>